<dbReference type="AlphaFoldDB" id="C7LQX8"/>
<reference evidence="3 4" key="1">
    <citation type="journal article" date="2009" name="Stand. Genomic Sci.">
        <title>Complete genome sequence of Desulfomicrobium baculatum type strain (X).</title>
        <authorList>
            <person name="Copeland A."/>
            <person name="Spring S."/>
            <person name="Goker M."/>
            <person name="Schneider S."/>
            <person name="Lapidus A."/>
            <person name="Del Rio T.G."/>
            <person name="Tice H."/>
            <person name="Cheng J.F."/>
            <person name="Chen F."/>
            <person name="Nolan M."/>
            <person name="Bruce D."/>
            <person name="Goodwin L."/>
            <person name="Pitluck S."/>
            <person name="Ivanova N."/>
            <person name="Mavrommatis K."/>
            <person name="Ovchinnikova G."/>
            <person name="Pati A."/>
            <person name="Chen A."/>
            <person name="Palaniappan K."/>
            <person name="Land M."/>
            <person name="Hauser L."/>
            <person name="Chang Y.J."/>
            <person name="Jeffries C.C."/>
            <person name="Meincke L."/>
            <person name="Sims D."/>
            <person name="Brettin T."/>
            <person name="Detter J.C."/>
            <person name="Han C."/>
            <person name="Chain P."/>
            <person name="Bristow J."/>
            <person name="Eisen J.A."/>
            <person name="Markowitz V."/>
            <person name="Hugenholtz P."/>
            <person name="Kyrpides N.C."/>
            <person name="Klenk H.P."/>
            <person name="Lucas S."/>
        </authorList>
    </citation>
    <scope>NUCLEOTIDE SEQUENCE [LARGE SCALE GENOMIC DNA]</scope>
    <source>
        <strain evidence="4">DSM 4028 / VKM B-1378 / X</strain>
    </source>
</reference>
<proteinExistence type="predicted"/>
<dbReference type="Proteomes" id="UP000002216">
    <property type="component" value="Chromosome"/>
</dbReference>
<dbReference type="STRING" id="525897.Dbac_1103"/>
<dbReference type="HOGENOM" id="CLU_033800_1_0_7"/>
<dbReference type="KEGG" id="dba:Dbac_1103"/>
<feature type="chain" id="PRO_5002979581" description="DUF3999 domain-containing protein" evidence="2">
    <location>
        <begin position="18"/>
        <end position="427"/>
    </location>
</feature>
<dbReference type="RefSeq" id="WP_015773305.1">
    <property type="nucleotide sequence ID" value="NC_013173.1"/>
</dbReference>
<keyword evidence="1" id="KW-0472">Membrane</keyword>
<evidence type="ECO:0000256" key="1">
    <source>
        <dbReference type="SAM" id="Phobius"/>
    </source>
</evidence>
<keyword evidence="1" id="KW-1133">Transmembrane helix</keyword>
<keyword evidence="4" id="KW-1185">Reference proteome</keyword>
<keyword evidence="1" id="KW-0812">Transmembrane</keyword>
<organism evidence="3 4">
    <name type="scientific">Desulfomicrobium baculatum (strain DSM 4028 / VKM B-1378 / X)</name>
    <name type="common">Desulfovibrio baculatus</name>
    <dbReference type="NCBI Taxonomy" id="525897"/>
    <lineage>
        <taxon>Bacteria</taxon>
        <taxon>Pseudomonadati</taxon>
        <taxon>Thermodesulfobacteriota</taxon>
        <taxon>Desulfovibrionia</taxon>
        <taxon>Desulfovibrionales</taxon>
        <taxon>Desulfomicrobiaceae</taxon>
        <taxon>Desulfomicrobium</taxon>
    </lineage>
</organism>
<feature type="transmembrane region" description="Helical" evidence="1">
    <location>
        <begin position="399"/>
        <end position="423"/>
    </location>
</feature>
<dbReference type="Pfam" id="PF13163">
    <property type="entry name" value="DUF3999"/>
    <property type="match status" value="1"/>
</dbReference>
<name>C7LQX8_DESBD</name>
<evidence type="ECO:0000313" key="4">
    <source>
        <dbReference type="Proteomes" id="UP000002216"/>
    </source>
</evidence>
<evidence type="ECO:0000256" key="2">
    <source>
        <dbReference type="SAM" id="SignalP"/>
    </source>
</evidence>
<dbReference type="EMBL" id="CP001629">
    <property type="protein sequence ID" value="ACU89207.1"/>
    <property type="molecule type" value="Genomic_DNA"/>
</dbReference>
<accession>C7LQX8</accession>
<sequence length="427" mass="46603">MIFIVLLAVLVPFSALASSPMDFARGYLLETQEEFALQRLELPFEVYNASVRADLGDLRVFNAEGAEVPMHLRRSEARPVAAQEVPLHLFRVSSRSEGGQDYDVRLQVRTSDHGAVLETRMTSLPAGTDQALLLDASAGTEALAALRFELGASSSAFIRVDVRGSDDLFSWRTVGSGVLAFMEHQNGRILQNRIMLDGKRWKYYLVTGQADLSLLEAAFAEKISSDSGLTRRFAPLRGVRAGDGTYEYVLPPALPVDVLDLADVENAVLGVKVLVPSGDEWRSIGAGSLFRMNVDGQLLAGPGLALRGPHERFRIVMQGAPVPLRVGWLPHELVFMPQGAGPFTLAMGNPSIKRTPDMLAAMLEDNQIGAVRLGTATIAEPVVLGGEERLLQERSYTRFVLWTVLGLGVILLGFMAWQLIAALDHKK</sequence>
<evidence type="ECO:0008006" key="5">
    <source>
        <dbReference type="Google" id="ProtNLM"/>
    </source>
</evidence>
<feature type="signal peptide" evidence="2">
    <location>
        <begin position="1"/>
        <end position="17"/>
    </location>
</feature>
<evidence type="ECO:0000313" key="3">
    <source>
        <dbReference type="EMBL" id="ACU89207.1"/>
    </source>
</evidence>
<gene>
    <name evidence="3" type="ordered locus">Dbac_1103</name>
</gene>
<protein>
    <recommendedName>
        <fullName evidence="5">DUF3999 domain-containing protein</fullName>
    </recommendedName>
</protein>
<dbReference type="InterPro" id="IPR025060">
    <property type="entry name" value="DUF3999"/>
</dbReference>
<dbReference type="OrthoDB" id="5405606at2"/>
<keyword evidence="2" id="KW-0732">Signal</keyword>
<dbReference type="eggNOG" id="ENOG5031WM6">
    <property type="taxonomic scope" value="Bacteria"/>
</dbReference>